<evidence type="ECO:0000256" key="10">
    <source>
        <dbReference type="ARBA" id="ARBA00023012"/>
    </source>
</evidence>
<dbReference type="InterPro" id="IPR005467">
    <property type="entry name" value="His_kinase_dom"/>
</dbReference>
<evidence type="ECO:0000256" key="6">
    <source>
        <dbReference type="ARBA" id="ARBA00022741"/>
    </source>
</evidence>
<protein>
    <recommendedName>
        <fullName evidence="3">histidine kinase</fullName>
        <ecNumber evidence="3">2.7.13.3</ecNumber>
    </recommendedName>
</protein>
<dbReference type="InterPro" id="IPR036890">
    <property type="entry name" value="HATPase_C_sf"/>
</dbReference>
<name>A0A506U7D6_9HYPH</name>
<evidence type="ECO:0000259" key="12">
    <source>
        <dbReference type="PROSITE" id="PS50109"/>
    </source>
</evidence>
<comment type="subcellular location">
    <subcellularLocation>
        <location evidence="2">Membrane</location>
        <topology evidence="2">Multi-pass membrane protein</topology>
    </subcellularLocation>
</comment>
<feature type="domain" description="Histidine kinase" evidence="12">
    <location>
        <begin position="721"/>
        <end position="934"/>
    </location>
</feature>
<dbReference type="PANTHER" id="PTHR42878">
    <property type="entry name" value="TWO-COMPONENT HISTIDINE KINASE"/>
    <property type="match status" value="1"/>
</dbReference>
<dbReference type="GO" id="GO:0006355">
    <property type="term" value="P:regulation of DNA-templated transcription"/>
    <property type="evidence" value="ECO:0007669"/>
    <property type="project" value="InterPro"/>
</dbReference>
<dbReference type="Gene3D" id="3.30.450.20">
    <property type="entry name" value="PAS domain"/>
    <property type="match status" value="1"/>
</dbReference>
<keyword evidence="4" id="KW-0808">Transferase</keyword>
<keyword evidence="11" id="KW-0472">Membrane</keyword>
<keyword evidence="5" id="KW-0812">Transmembrane</keyword>
<dbReference type="SMART" id="SM00091">
    <property type="entry name" value="PAS"/>
    <property type="match status" value="3"/>
</dbReference>
<dbReference type="GO" id="GO:0004673">
    <property type="term" value="F:protein histidine kinase activity"/>
    <property type="evidence" value="ECO:0007669"/>
    <property type="project" value="UniProtKB-EC"/>
</dbReference>
<keyword evidence="10" id="KW-0902">Two-component regulatory system</keyword>
<dbReference type="NCBIfam" id="TIGR00229">
    <property type="entry name" value="sensory_box"/>
    <property type="match status" value="1"/>
</dbReference>
<dbReference type="GO" id="GO:0000156">
    <property type="term" value="F:phosphorelay response regulator activity"/>
    <property type="evidence" value="ECO:0007669"/>
    <property type="project" value="TreeGrafter"/>
</dbReference>
<dbReference type="SUPFAM" id="SSF55785">
    <property type="entry name" value="PYP-like sensor domain (PAS domain)"/>
    <property type="match status" value="1"/>
</dbReference>
<dbReference type="EMBL" id="VHLG01000011">
    <property type="protein sequence ID" value="TPW28865.1"/>
    <property type="molecule type" value="Genomic_DNA"/>
</dbReference>
<keyword evidence="6" id="KW-0547">Nucleotide-binding</keyword>
<dbReference type="AlphaFoldDB" id="A0A506U7D6"/>
<evidence type="ECO:0000256" key="4">
    <source>
        <dbReference type="ARBA" id="ARBA00022679"/>
    </source>
</evidence>
<dbReference type="SUPFAM" id="SSF55874">
    <property type="entry name" value="ATPase domain of HSP90 chaperone/DNA topoisomerase II/histidine kinase"/>
    <property type="match status" value="1"/>
</dbReference>
<dbReference type="CDD" id="cd00130">
    <property type="entry name" value="PAS"/>
    <property type="match status" value="1"/>
</dbReference>
<comment type="catalytic activity">
    <reaction evidence="1">
        <text>ATP + protein L-histidine = ADP + protein N-phospho-L-histidine.</text>
        <dbReference type="EC" id="2.7.13.3"/>
    </reaction>
</comment>
<dbReference type="PANTHER" id="PTHR42878:SF7">
    <property type="entry name" value="SENSOR HISTIDINE KINASE GLRK"/>
    <property type="match status" value="1"/>
</dbReference>
<evidence type="ECO:0000256" key="11">
    <source>
        <dbReference type="ARBA" id="ARBA00023136"/>
    </source>
</evidence>
<dbReference type="Gene3D" id="1.10.287.130">
    <property type="match status" value="1"/>
</dbReference>
<evidence type="ECO:0000256" key="8">
    <source>
        <dbReference type="ARBA" id="ARBA00022840"/>
    </source>
</evidence>
<dbReference type="GO" id="GO:0007234">
    <property type="term" value="P:osmosensory signaling via phosphorelay pathway"/>
    <property type="evidence" value="ECO:0007669"/>
    <property type="project" value="TreeGrafter"/>
</dbReference>
<dbReference type="OrthoDB" id="9801651at2"/>
<evidence type="ECO:0000313" key="14">
    <source>
        <dbReference type="EMBL" id="TPW28865.1"/>
    </source>
</evidence>
<evidence type="ECO:0000313" key="15">
    <source>
        <dbReference type="Proteomes" id="UP000318801"/>
    </source>
</evidence>
<evidence type="ECO:0000256" key="9">
    <source>
        <dbReference type="ARBA" id="ARBA00022989"/>
    </source>
</evidence>
<dbReference type="RefSeq" id="WP_141150063.1">
    <property type="nucleotide sequence ID" value="NZ_VHLG01000011.1"/>
</dbReference>
<proteinExistence type="predicted"/>
<gene>
    <name evidence="14" type="ORF">FJU08_16190</name>
</gene>
<organism evidence="14 15">
    <name type="scientific">Martelella alba</name>
    <dbReference type="NCBI Taxonomy" id="2590451"/>
    <lineage>
        <taxon>Bacteria</taxon>
        <taxon>Pseudomonadati</taxon>
        <taxon>Pseudomonadota</taxon>
        <taxon>Alphaproteobacteria</taxon>
        <taxon>Hyphomicrobiales</taxon>
        <taxon>Aurantimonadaceae</taxon>
        <taxon>Martelella</taxon>
    </lineage>
</organism>
<dbReference type="InterPro" id="IPR050351">
    <property type="entry name" value="BphY/WalK/GraS-like"/>
</dbReference>
<evidence type="ECO:0000256" key="2">
    <source>
        <dbReference type="ARBA" id="ARBA00004141"/>
    </source>
</evidence>
<feature type="domain" description="PAS" evidence="13">
    <location>
        <begin position="578"/>
        <end position="648"/>
    </location>
</feature>
<dbReference type="Pfam" id="PF13188">
    <property type="entry name" value="PAS_8"/>
    <property type="match status" value="1"/>
</dbReference>
<keyword evidence="9" id="KW-1133">Transmembrane helix</keyword>
<sequence>MTTEPIAFVDFATHPQICAAFAAGHTLFAIRCADSSIAFCNAAGAALLGHETIPAATSACFAPDSITLRQFSAAASGLDHAGESRNFTIHRLDGFRRTAVPALARRITVDGDDFFVFDADPGLPNVGLTAGFTEDGAQLAILGNDGRIIEESQGFSAIGLAPSTLETMSAALPESNAPGLQQLIGSQAGIWHVSLAWLDDERLILFVSGEHAEPVFDPEPAENITQAPPLPATSRSVIDMIAAIDEGFATMEAGSAPAPAAMPVVAKRPLRFVWRTDAEGRFTEVSSELTDAVGVDAADIVGLRFEDLESQIGVSGATAIASLLTQPSTWSGRTVEWPVAGTDRRIPVDLAALPSFSRKRAFNGFRGFGLARIGDTRQDPDATGLALVTTDQRPTPGLNDAERQAFDEIALTLSGPQAAIAETQEKRSPVLRRTVTHFAGSEATAAVAEKRTDRPALDRASIDALPDAVLIQSGDHFTHANPAMLALSGFRELNEITAAGGPDHLLQRDARNHLVLMRADGTALPVSLHLQSIRFEDGRALSMTLRTEPSDHALLAVSSNDLAAPSVAAAVFDAHDEDDEALQAILDTTTDGIVIIDADGRISSLSASALGLFGRESETVHGKRFTVLFAEESRHDIEDYLDRVIDGQSLALMHEGCEVMGRETGGGLLPLVMTLGRLPRSGGACAVLRDISEWKRREDDLRAARRSVTRIEQERESFLTMLKLELKMPLDAIIALGDTLRHEPYGTLGDQRYKEIAREVSEKSRQARNAVGDILGETPSPEMTEDQLMSASGINDVIAESVSMVQPRANARRIIIRAALSPGLTDTLTDAERLKEIALDLLYEAVHFTPAGGQVVVSTARAPDGGTLLRFRDNGIAPVRRRPAAATATGKTAEPENARIAHARQLVESLGGTFTVQAVPNEGMLVQVFLPVNAEAA</sequence>
<evidence type="ECO:0000259" key="13">
    <source>
        <dbReference type="PROSITE" id="PS50112"/>
    </source>
</evidence>
<comment type="caution">
    <text evidence="14">The sequence shown here is derived from an EMBL/GenBank/DDBJ whole genome shotgun (WGS) entry which is preliminary data.</text>
</comment>
<evidence type="ECO:0000256" key="5">
    <source>
        <dbReference type="ARBA" id="ARBA00022692"/>
    </source>
</evidence>
<dbReference type="GO" id="GO:0005524">
    <property type="term" value="F:ATP binding"/>
    <property type="evidence" value="ECO:0007669"/>
    <property type="project" value="UniProtKB-KW"/>
</dbReference>
<reference evidence="14 15" key="1">
    <citation type="submission" date="2019-06" db="EMBL/GenBank/DDBJ databases">
        <authorList>
            <person name="Li M."/>
        </authorList>
    </citation>
    <scope>NUCLEOTIDE SEQUENCE [LARGE SCALE GENOMIC DNA]</scope>
    <source>
        <strain evidence="14 15">BGMRC2036</strain>
    </source>
</reference>
<dbReference type="Proteomes" id="UP000318801">
    <property type="component" value="Unassembled WGS sequence"/>
</dbReference>
<keyword evidence="8" id="KW-0067">ATP-binding</keyword>
<dbReference type="EC" id="2.7.13.3" evidence="3"/>
<dbReference type="GO" id="GO:0016020">
    <property type="term" value="C:membrane"/>
    <property type="evidence" value="ECO:0007669"/>
    <property type="project" value="UniProtKB-SubCell"/>
</dbReference>
<evidence type="ECO:0000256" key="1">
    <source>
        <dbReference type="ARBA" id="ARBA00000085"/>
    </source>
</evidence>
<dbReference type="Gene3D" id="3.30.565.10">
    <property type="entry name" value="Histidine kinase-like ATPase, C-terminal domain"/>
    <property type="match status" value="1"/>
</dbReference>
<dbReference type="GO" id="GO:0030295">
    <property type="term" value="F:protein kinase activator activity"/>
    <property type="evidence" value="ECO:0007669"/>
    <property type="project" value="TreeGrafter"/>
</dbReference>
<dbReference type="PROSITE" id="PS50112">
    <property type="entry name" value="PAS"/>
    <property type="match status" value="1"/>
</dbReference>
<evidence type="ECO:0000256" key="7">
    <source>
        <dbReference type="ARBA" id="ARBA00022777"/>
    </source>
</evidence>
<dbReference type="InterPro" id="IPR000014">
    <property type="entry name" value="PAS"/>
</dbReference>
<dbReference type="InterPro" id="IPR035965">
    <property type="entry name" value="PAS-like_dom_sf"/>
</dbReference>
<evidence type="ECO:0000256" key="3">
    <source>
        <dbReference type="ARBA" id="ARBA00012438"/>
    </source>
</evidence>
<accession>A0A506U7D6</accession>
<keyword evidence="15" id="KW-1185">Reference proteome</keyword>
<dbReference type="PROSITE" id="PS50109">
    <property type="entry name" value="HIS_KIN"/>
    <property type="match status" value="1"/>
</dbReference>
<dbReference type="Pfam" id="PF00989">
    <property type="entry name" value="PAS"/>
    <property type="match status" value="1"/>
</dbReference>
<dbReference type="InterPro" id="IPR013767">
    <property type="entry name" value="PAS_fold"/>
</dbReference>
<keyword evidence="7" id="KW-0418">Kinase</keyword>